<dbReference type="GO" id="GO:0004519">
    <property type="term" value="F:endonuclease activity"/>
    <property type="evidence" value="ECO:0007669"/>
    <property type="project" value="UniProtKB-KW"/>
</dbReference>
<dbReference type="PANTHER" id="PTHR30408:SF12">
    <property type="entry name" value="TYPE I RESTRICTION ENZYME MJAVIII SPECIFICITY SUBUNIT"/>
    <property type="match status" value="1"/>
</dbReference>
<gene>
    <name evidence="5" type="ORF">EQG68_00590</name>
</gene>
<dbReference type="InterPro" id="IPR052021">
    <property type="entry name" value="Type-I_RS_S_subunit"/>
</dbReference>
<name>A0A4Q1KZW0_9FLAO</name>
<feature type="domain" description="Type I restriction modification DNA specificity" evidence="4">
    <location>
        <begin position="269"/>
        <end position="410"/>
    </location>
</feature>
<evidence type="ECO:0000256" key="1">
    <source>
        <dbReference type="ARBA" id="ARBA00010923"/>
    </source>
</evidence>
<accession>A0A4Q1KZW0</accession>
<comment type="similarity">
    <text evidence="1">Belongs to the type-I restriction system S methylase family.</text>
</comment>
<dbReference type="AlphaFoldDB" id="A0A4Q1KZW0"/>
<evidence type="ECO:0000256" key="3">
    <source>
        <dbReference type="ARBA" id="ARBA00023125"/>
    </source>
</evidence>
<keyword evidence="5" id="KW-0540">Nuclease</keyword>
<dbReference type="InterPro" id="IPR044946">
    <property type="entry name" value="Restrct_endonuc_typeI_TRD_sf"/>
</dbReference>
<dbReference type="PANTHER" id="PTHR30408">
    <property type="entry name" value="TYPE-1 RESTRICTION ENZYME ECOKI SPECIFICITY PROTEIN"/>
    <property type="match status" value="1"/>
</dbReference>
<evidence type="ECO:0000259" key="4">
    <source>
        <dbReference type="Pfam" id="PF01420"/>
    </source>
</evidence>
<dbReference type="Proteomes" id="UP000289734">
    <property type="component" value="Unassembled WGS sequence"/>
</dbReference>
<organism evidence="5 6">
    <name type="scientific">Flavobacterium piscinae</name>
    <dbReference type="NCBI Taxonomy" id="2506424"/>
    <lineage>
        <taxon>Bacteria</taxon>
        <taxon>Pseudomonadati</taxon>
        <taxon>Bacteroidota</taxon>
        <taxon>Flavobacteriia</taxon>
        <taxon>Flavobacteriales</taxon>
        <taxon>Flavobacteriaceae</taxon>
        <taxon>Flavobacterium</taxon>
    </lineage>
</organism>
<dbReference type="GO" id="GO:0009307">
    <property type="term" value="P:DNA restriction-modification system"/>
    <property type="evidence" value="ECO:0007669"/>
    <property type="project" value="UniProtKB-KW"/>
</dbReference>
<keyword evidence="2" id="KW-0680">Restriction system</keyword>
<keyword evidence="5" id="KW-0378">Hydrolase</keyword>
<dbReference type="Gene3D" id="3.90.220.20">
    <property type="entry name" value="DNA methylase specificity domains"/>
    <property type="match status" value="2"/>
</dbReference>
<sequence length="426" mass="48989">MSKNMKIIPELRFPEFENEGEWEEKELGKLAKKITERNKDSLVKDVFTNSAIDGIVDQRDYFDKDIADKNNLENYYIVKEGDYVYNPRISNIAPVGPISKNKTNKEGAMSPLYTVFRFDSKNNDFFEYYFKSEHWYNAIRKVSNTGARFDRMSIADSAFMEIPVLSPSPKEQQKIASCLSSLDEVIAAHSQKLELLKDHKKGLMQNLFPQEGEKVPKYRFKEFEKDGEWLEKNLENYIDLFSGIALKSEEISDDQSGRPILRGINITEGYIRHSKDIDKYFLGSIENMEKYFVKKNDIVIGMDGSKVGKNVALVGKGDEDSILIQRVARIRTNEKADIHFIYQFLISDKFRAYVDIVNTSSGIPHISSQQIKDFKIGIPPKLKEQQKIASCLSSLDSLITAEAEKIEQLKWHKKGLMQGLFPKINE</sequence>
<comment type="caution">
    <text evidence="5">The sequence shown here is derived from an EMBL/GenBank/DDBJ whole genome shotgun (WGS) entry which is preliminary data.</text>
</comment>
<reference evidence="6" key="1">
    <citation type="submission" date="2019-01" db="EMBL/GenBank/DDBJ databases">
        <title>Cytophagaceae bacterium strain CAR-16.</title>
        <authorList>
            <person name="Chen W.-M."/>
        </authorList>
    </citation>
    <scope>NUCLEOTIDE SEQUENCE [LARGE SCALE GENOMIC DNA]</scope>
    <source>
        <strain evidence="6">ICH-30</strain>
    </source>
</reference>
<dbReference type="OrthoDB" id="667970at2"/>
<evidence type="ECO:0000313" key="5">
    <source>
        <dbReference type="EMBL" id="RXR35425.1"/>
    </source>
</evidence>
<dbReference type="GO" id="GO:0003677">
    <property type="term" value="F:DNA binding"/>
    <property type="evidence" value="ECO:0007669"/>
    <property type="project" value="UniProtKB-KW"/>
</dbReference>
<dbReference type="Pfam" id="PF01420">
    <property type="entry name" value="Methylase_S"/>
    <property type="match status" value="2"/>
</dbReference>
<dbReference type="SUPFAM" id="SSF116734">
    <property type="entry name" value="DNA methylase specificity domain"/>
    <property type="match status" value="2"/>
</dbReference>
<protein>
    <submittedName>
        <fullName evidence="5">Restriction endonuclease subunit S</fullName>
    </submittedName>
</protein>
<evidence type="ECO:0000313" key="6">
    <source>
        <dbReference type="Proteomes" id="UP000289734"/>
    </source>
</evidence>
<feature type="domain" description="Type I restriction modification DNA specificity" evidence="4">
    <location>
        <begin position="21"/>
        <end position="197"/>
    </location>
</feature>
<dbReference type="InterPro" id="IPR000055">
    <property type="entry name" value="Restrct_endonuc_typeI_TRD"/>
</dbReference>
<keyword evidence="5" id="KW-0255">Endonuclease</keyword>
<keyword evidence="6" id="KW-1185">Reference proteome</keyword>
<dbReference type="CDD" id="cd17259">
    <property type="entry name" value="RMtype1_S_StySKI-TRD2-CR2_like"/>
    <property type="match status" value="1"/>
</dbReference>
<evidence type="ECO:0000256" key="2">
    <source>
        <dbReference type="ARBA" id="ARBA00022747"/>
    </source>
</evidence>
<proteinExistence type="inferred from homology"/>
<dbReference type="EMBL" id="SBKQ01000001">
    <property type="protein sequence ID" value="RXR35425.1"/>
    <property type="molecule type" value="Genomic_DNA"/>
</dbReference>
<keyword evidence="3" id="KW-0238">DNA-binding</keyword>